<keyword evidence="2" id="KW-1185">Reference proteome</keyword>
<dbReference type="InterPro" id="IPR012337">
    <property type="entry name" value="RNaseH-like_sf"/>
</dbReference>
<dbReference type="InterPro" id="IPR036397">
    <property type="entry name" value="RNaseH_sf"/>
</dbReference>
<dbReference type="AlphaFoldDB" id="A0A1U7W6Y2"/>
<dbReference type="Proteomes" id="UP000189701">
    <property type="component" value="Unplaced"/>
</dbReference>
<dbReference type="InterPro" id="IPR052160">
    <property type="entry name" value="Gypsy_RT_Integrase-like"/>
</dbReference>
<gene>
    <name evidence="3" type="primary">LOC104225636</name>
</gene>
<dbReference type="GO" id="GO:0015074">
    <property type="term" value="P:DNA integration"/>
    <property type="evidence" value="ECO:0007669"/>
    <property type="project" value="InterPro"/>
</dbReference>
<protein>
    <submittedName>
        <fullName evidence="3">Uncharacterized protein LOC104225636</fullName>
    </submittedName>
</protein>
<dbReference type="eggNOG" id="KOG0017">
    <property type="taxonomic scope" value="Eukaryota"/>
</dbReference>
<evidence type="ECO:0000313" key="3">
    <source>
        <dbReference type="RefSeq" id="XP_009775787.1"/>
    </source>
</evidence>
<proteinExistence type="predicted"/>
<organism evidence="2 3">
    <name type="scientific">Nicotiana sylvestris</name>
    <name type="common">Wood tobacco</name>
    <name type="synonym">South American tobacco</name>
    <dbReference type="NCBI Taxonomy" id="4096"/>
    <lineage>
        <taxon>Eukaryota</taxon>
        <taxon>Viridiplantae</taxon>
        <taxon>Streptophyta</taxon>
        <taxon>Embryophyta</taxon>
        <taxon>Tracheophyta</taxon>
        <taxon>Spermatophyta</taxon>
        <taxon>Magnoliopsida</taxon>
        <taxon>eudicotyledons</taxon>
        <taxon>Gunneridae</taxon>
        <taxon>Pentapetalae</taxon>
        <taxon>asterids</taxon>
        <taxon>lamiids</taxon>
        <taxon>Solanales</taxon>
        <taxon>Solanaceae</taxon>
        <taxon>Nicotianoideae</taxon>
        <taxon>Nicotianeae</taxon>
        <taxon>Nicotiana</taxon>
    </lineage>
</organism>
<evidence type="ECO:0000313" key="2">
    <source>
        <dbReference type="Proteomes" id="UP000189701"/>
    </source>
</evidence>
<sequence>MEKDCFIFVWKCRQCQVNGDLIHAPPSELHPMSAPCSFVAWGMNVIEPIEPKASNGHRLFLVAIDYFKWVEAVTIKTVTKKVVVDFVNSNIICCFGIPKTIIMDNAANLNSHLTTIRLRESC</sequence>
<dbReference type="PROSITE" id="PS50994">
    <property type="entry name" value="INTEGRASE"/>
    <property type="match status" value="1"/>
</dbReference>
<accession>A0A1U7W6Y2</accession>
<dbReference type="STRING" id="4096.A0A1U7W6Y2"/>
<evidence type="ECO:0000259" key="1">
    <source>
        <dbReference type="PROSITE" id="PS50994"/>
    </source>
</evidence>
<reference evidence="2" key="1">
    <citation type="journal article" date="2013" name="Genome Biol.">
        <title>Reference genomes and transcriptomes of Nicotiana sylvestris and Nicotiana tomentosiformis.</title>
        <authorList>
            <person name="Sierro N."/>
            <person name="Battey J.N."/>
            <person name="Ouadi S."/>
            <person name="Bovet L."/>
            <person name="Goepfert S."/>
            <person name="Bakaher N."/>
            <person name="Peitsch M.C."/>
            <person name="Ivanov N.V."/>
        </authorList>
    </citation>
    <scope>NUCLEOTIDE SEQUENCE [LARGE SCALE GENOMIC DNA]</scope>
</reference>
<dbReference type="PANTHER" id="PTHR47266">
    <property type="entry name" value="ENDONUCLEASE-RELATED"/>
    <property type="match status" value="1"/>
</dbReference>
<dbReference type="InterPro" id="IPR001584">
    <property type="entry name" value="Integrase_cat-core"/>
</dbReference>
<dbReference type="SUPFAM" id="SSF53098">
    <property type="entry name" value="Ribonuclease H-like"/>
    <property type="match status" value="1"/>
</dbReference>
<dbReference type="RefSeq" id="XP_009775787.1">
    <property type="nucleotide sequence ID" value="XM_009777485.1"/>
</dbReference>
<dbReference type="Gene3D" id="3.30.420.10">
    <property type="entry name" value="Ribonuclease H-like superfamily/Ribonuclease H"/>
    <property type="match status" value="1"/>
</dbReference>
<feature type="domain" description="Integrase catalytic" evidence="1">
    <location>
        <begin position="31"/>
        <end position="122"/>
    </location>
</feature>
<reference evidence="3" key="2">
    <citation type="submission" date="2025-08" db="UniProtKB">
        <authorList>
            <consortium name="RefSeq"/>
        </authorList>
    </citation>
    <scope>IDENTIFICATION</scope>
    <source>
        <tissue evidence="3">Leaf</tissue>
    </source>
</reference>
<name>A0A1U7W6Y2_NICSY</name>
<dbReference type="GO" id="GO:0003676">
    <property type="term" value="F:nucleic acid binding"/>
    <property type="evidence" value="ECO:0007669"/>
    <property type="project" value="InterPro"/>
</dbReference>